<reference evidence="2 3" key="1">
    <citation type="journal article" date="2018" name="PLoS ONE">
        <title>The draft genome of Kipferlia bialata reveals reductive genome evolution in fornicate parasites.</title>
        <authorList>
            <person name="Tanifuji G."/>
            <person name="Takabayashi S."/>
            <person name="Kume K."/>
            <person name="Takagi M."/>
            <person name="Nakayama T."/>
            <person name="Kamikawa R."/>
            <person name="Inagaki Y."/>
            <person name="Hashimoto T."/>
        </authorList>
    </citation>
    <scope>NUCLEOTIDE SEQUENCE [LARGE SCALE GENOMIC DNA]</scope>
    <source>
        <strain evidence="2">NY0173</strain>
    </source>
</reference>
<comment type="caution">
    <text evidence="2">The sequence shown here is derived from an EMBL/GenBank/DDBJ whole genome shotgun (WGS) entry which is preliminary data.</text>
</comment>
<evidence type="ECO:0000256" key="1">
    <source>
        <dbReference type="SAM" id="MobiDB-lite"/>
    </source>
</evidence>
<dbReference type="Proteomes" id="UP000265618">
    <property type="component" value="Unassembled WGS sequence"/>
</dbReference>
<keyword evidence="3" id="KW-1185">Reference proteome</keyword>
<evidence type="ECO:0000313" key="2">
    <source>
        <dbReference type="EMBL" id="GCA64043.1"/>
    </source>
</evidence>
<protein>
    <submittedName>
        <fullName evidence="2">Uncharacterized protein</fullName>
    </submittedName>
</protein>
<evidence type="ECO:0000313" key="3">
    <source>
        <dbReference type="Proteomes" id="UP000265618"/>
    </source>
</evidence>
<dbReference type="EMBL" id="BDIP01005943">
    <property type="protein sequence ID" value="GCA64043.1"/>
    <property type="molecule type" value="Genomic_DNA"/>
</dbReference>
<feature type="non-terminal residue" evidence="2">
    <location>
        <position position="58"/>
    </location>
</feature>
<name>A0A391P0W1_9EUKA</name>
<sequence>MPQVEAKRALQRQSTSTRHCYQQKQPRPTKDPSHAKPRKLGSIKTSSHAGQLLADIPS</sequence>
<gene>
    <name evidence="2" type="ORF">KIPB_012965</name>
</gene>
<feature type="region of interest" description="Disordered" evidence="1">
    <location>
        <begin position="1"/>
        <end position="58"/>
    </location>
</feature>
<proteinExistence type="predicted"/>
<dbReference type="AlphaFoldDB" id="A0A391P0W1"/>
<organism evidence="2 3">
    <name type="scientific">Kipferlia bialata</name>
    <dbReference type="NCBI Taxonomy" id="797122"/>
    <lineage>
        <taxon>Eukaryota</taxon>
        <taxon>Metamonada</taxon>
        <taxon>Carpediemonas-like organisms</taxon>
        <taxon>Kipferlia</taxon>
    </lineage>
</organism>
<accession>A0A391P0W1</accession>
<feature type="compositionally biased region" description="Polar residues" evidence="1">
    <location>
        <begin position="11"/>
        <end position="26"/>
    </location>
</feature>